<dbReference type="EMBL" id="LAZR01037929">
    <property type="protein sequence ID" value="KKL20892.1"/>
    <property type="molecule type" value="Genomic_DNA"/>
</dbReference>
<proteinExistence type="inferred from homology"/>
<reference evidence="3" key="1">
    <citation type="journal article" date="2015" name="Nature">
        <title>Complex archaea that bridge the gap between prokaryotes and eukaryotes.</title>
        <authorList>
            <person name="Spang A."/>
            <person name="Saw J.H."/>
            <person name="Jorgensen S.L."/>
            <person name="Zaremba-Niedzwiedzka K."/>
            <person name="Martijn J."/>
            <person name="Lind A.E."/>
            <person name="van Eijk R."/>
            <person name="Schleper C."/>
            <person name="Guy L."/>
            <person name="Ettema T.J."/>
        </authorList>
    </citation>
    <scope>NUCLEOTIDE SEQUENCE</scope>
</reference>
<dbReference type="GO" id="GO:0009099">
    <property type="term" value="P:L-valine biosynthetic process"/>
    <property type="evidence" value="ECO:0007669"/>
    <property type="project" value="TreeGrafter"/>
</dbReference>
<organism evidence="3">
    <name type="scientific">marine sediment metagenome</name>
    <dbReference type="NCBI Taxonomy" id="412755"/>
    <lineage>
        <taxon>unclassified sequences</taxon>
        <taxon>metagenomes</taxon>
        <taxon>ecological metagenomes</taxon>
    </lineage>
</organism>
<accession>A0A0F9C3T4</accession>
<name>A0A0F9C3T4_9ZZZZ</name>
<dbReference type="SUPFAM" id="SSF52518">
    <property type="entry name" value="Thiamin diphosphate-binding fold (THDP-binding)"/>
    <property type="match status" value="1"/>
</dbReference>
<dbReference type="InterPro" id="IPR011766">
    <property type="entry name" value="TPP_enzyme_TPP-bd"/>
</dbReference>
<dbReference type="PANTHER" id="PTHR18968:SF167">
    <property type="entry name" value="ACETOLACTATE SYNTHASE LARGE SUBUNIT ILVB2-RELATED"/>
    <property type="match status" value="1"/>
</dbReference>
<dbReference type="GO" id="GO:0050660">
    <property type="term" value="F:flavin adenine dinucleotide binding"/>
    <property type="evidence" value="ECO:0007669"/>
    <property type="project" value="TreeGrafter"/>
</dbReference>
<evidence type="ECO:0000313" key="3">
    <source>
        <dbReference type="EMBL" id="KKL20892.1"/>
    </source>
</evidence>
<dbReference type="Gene3D" id="3.40.50.970">
    <property type="match status" value="1"/>
</dbReference>
<dbReference type="GO" id="GO:0003984">
    <property type="term" value="F:acetolactate synthase activity"/>
    <property type="evidence" value="ECO:0007669"/>
    <property type="project" value="TreeGrafter"/>
</dbReference>
<dbReference type="GO" id="GO:0005948">
    <property type="term" value="C:acetolactate synthase complex"/>
    <property type="evidence" value="ECO:0007669"/>
    <property type="project" value="TreeGrafter"/>
</dbReference>
<evidence type="ECO:0000256" key="1">
    <source>
        <dbReference type="ARBA" id="ARBA00007812"/>
    </source>
</evidence>
<protein>
    <recommendedName>
        <fullName evidence="2">Thiamine pyrophosphate enzyme TPP-binding domain-containing protein</fullName>
    </recommendedName>
</protein>
<dbReference type="InterPro" id="IPR029061">
    <property type="entry name" value="THDP-binding"/>
</dbReference>
<sequence>RMAGKRNARGGLFRASLDFASMGWAIGSAVGTALAQKGCPVVCITGDGSMLMNGQEITVAIQEKLPVIFVVLNDNGYGMVKHGQRMTGAEEIGVEIPKTNFASFARSMGAEGYVIHSPEDLLALDVNEICNRQGPTLLDVRIDQDEVPPIGIRTQLLAQTYD</sequence>
<dbReference type="PANTHER" id="PTHR18968">
    <property type="entry name" value="THIAMINE PYROPHOSPHATE ENZYMES"/>
    <property type="match status" value="1"/>
</dbReference>
<evidence type="ECO:0000259" key="2">
    <source>
        <dbReference type="Pfam" id="PF02775"/>
    </source>
</evidence>
<comment type="caution">
    <text evidence="3">The sequence shown here is derived from an EMBL/GenBank/DDBJ whole genome shotgun (WGS) entry which is preliminary data.</text>
</comment>
<gene>
    <name evidence="3" type="ORF">LCGC14_2450940</name>
</gene>
<feature type="non-terminal residue" evidence="3">
    <location>
        <position position="1"/>
    </location>
</feature>
<comment type="similarity">
    <text evidence="1">Belongs to the TPP enzyme family.</text>
</comment>
<dbReference type="InterPro" id="IPR045229">
    <property type="entry name" value="TPP_enz"/>
</dbReference>
<dbReference type="AlphaFoldDB" id="A0A0F9C3T4"/>
<dbReference type="Pfam" id="PF02775">
    <property type="entry name" value="TPP_enzyme_C"/>
    <property type="match status" value="1"/>
</dbReference>
<dbReference type="GO" id="GO:0009097">
    <property type="term" value="P:isoleucine biosynthetic process"/>
    <property type="evidence" value="ECO:0007669"/>
    <property type="project" value="TreeGrafter"/>
</dbReference>
<feature type="domain" description="Thiamine pyrophosphate enzyme TPP-binding" evidence="2">
    <location>
        <begin position="16"/>
        <end position="140"/>
    </location>
</feature>
<dbReference type="CDD" id="cd00568">
    <property type="entry name" value="TPP_enzymes"/>
    <property type="match status" value="1"/>
</dbReference>
<dbReference type="GO" id="GO:0030976">
    <property type="term" value="F:thiamine pyrophosphate binding"/>
    <property type="evidence" value="ECO:0007669"/>
    <property type="project" value="InterPro"/>
</dbReference>